<dbReference type="Proteomes" id="UP000232196">
    <property type="component" value="Unassembled WGS sequence"/>
</dbReference>
<proteinExistence type="predicted"/>
<protein>
    <submittedName>
        <fullName evidence="2">Uncharacterized protein</fullName>
    </submittedName>
</protein>
<dbReference type="RefSeq" id="WP_100708284.1">
    <property type="nucleotide sequence ID" value="NZ_NPDL01000017.1"/>
</dbReference>
<keyword evidence="1" id="KW-0472">Membrane</keyword>
<keyword evidence="1" id="KW-0812">Transmembrane</keyword>
<dbReference type="AlphaFoldDB" id="A0A2M9X899"/>
<dbReference type="EMBL" id="NPDN01000015">
    <property type="protein sequence ID" value="PJZ23920.1"/>
    <property type="molecule type" value="Genomic_DNA"/>
</dbReference>
<keyword evidence="3" id="KW-1185">Reference proteome</keyword>
<gene>
    <name evidence="2" type="ORF">CH357_18675</name>
</gene>
<feature type="transmembrane region" description="Helical" evidence="1">
    <location>
        <begin position="21"/>
        <end position="39"/>
    </location>
</feature>
<feature type="transmembrane region" description="Helical" evidence="1">
    <location>
        <begin position="64"/>
        <end position="81"/>
    </location>
</feature>
<keyword evidence="1" id="KW-1133">Transmembrane helix</keyword>
<evidence type="ECO:0000313" key="2">
    <source>
        <dbReference type="EMBL" id="PJZ23920.1"/>
    </source>
</evidence>
<organism evidence="2 3">
    <name type="scientific">Leptospira hartskeerlii</name>
    <dbReference type="NCBI Taxonomy" id="2023177"/>
    <lineage>
        <taxon>Bacteria</taxon>
        <taxon>Pseudomonadati</taxon>
        <taxon>Spirochaetota</taxon>
        <taxon>Spirochaetia</taxon>
        <taxon>Leptospirales</taxon>
        <taxon>Leptospiraceae</taxon>
        <taxon>Leptospira</taxon>
    </lineage>
</organism>
<evidence type="ECO:0000256" key="1">
    <source>
        <dbReference type="SAM" id="Phobius"/>
    </source>
</evidence>
<comment type="caution">
    <text evidence="2">The sequence shown here is derived from an EMBL/GenBank/DDBJ whole genome shotgun (WGS) entry which is preliminary data.</text>
</comment>
<name>A0A2M9X899_9LEPT</name>
<accession>A0A2M9X899</accession>
<reference evidence="2 3" key="1">
    <citation type="submission" date="2017-07" db="EMBL/GenBank/DDBJ databases">
        <title>Leptospira spp. isolated from tropical soils.</title>
        <authorList>
            <person name="Thibeaux R."/>
            <person name="Iraola G."/>
            <person name="Ferres I."/>
            <person name="Bierque E."/>
            <person name="Girault D."/>
            <person name="Soupe-Gilbert M.-E."/>
            <person name="Picardeau M."/>
            <person name="Goarant C."/>
        </authorList>
    </citation>
    <scope>NUCLEOTIDE SEQUENCE [LARGE SCALE GENOMIC DNA]</scope>
    <source>
        <strain evidence="2 3">MCA1-C-A1</strain>
    </source>
</reference>
<evidence type="ECO:0000313" key="3">
    <source>
        <dbReference type="Proteomes" id="UP000232196"/>
    </source>
</evidence>
<dbReference type="OrthoDB" id="326588at2"/>
<sequence length="278" mass="32285">MKFEELIETIKGKLYERISHPFLFSFTFFFFGVNWRFFYKLYLGDSIASIDSLLQTNPIEYCKPALYSLFYVLFIPLLSLFSEPYAELVKTGILKARNYMRKNWQEHDMKTIAEIEEKYIQEINGLKSTIGSERRNYFNISESLKDWYRKEHELSDDTILQFYKCFPDLMVGDIALDQNKEALRGAANSGWPILGVVVDKPGSEYAFVIEKGILKPSVLDIREKQNINKPGKYCLSDVNLSRLTLVPDKEGTYHVIGELMEDGTFLVSKESLSIPKKR</sequence>